<keyword evidence="3" id="KW-1133">Transmembrane helix</keyword>
<dbReference type="RefSeq" id="WP_072937166.1">
    <property type="nucleotide sequence ID" value="NZ_FNSV01000005.1"/>
</dbReference>
<name>A0A1H4XMH5_9NOCA</name>
<reference evidence="5" key="1">
    <citation type="submission" date="2016-10" db="EMBL/GenBank/DDBJ databases">
        <authorList>
            <person name="Varghese N."/>
            <person name="Submissions S."/>
        </authorList>
    </citation>
    <scope>NUCLEOTIDE SEQUENCE [LARGE SCALE GENOMIC DNA]</scope>
    <source>
        <strain evidence="5">DSM 44498</strain>
    </source>
</reference>
<evidence type="ECO:0000313" key="5">
    <source>
        <dbReference type="Proteomes" id="UP000183561"/>
    </source>
</evidence>
<dbReference type="GO" id="GO:0016020">
    <property type="term" value="C:membrane"/>
    <property type="evidence" value="ECO:0007669"/>
    <property type="project" value="UniProtKB-SubCell"/>
</dbReference>
<keyword evidence="3" id="KW-0812">Transmembrane</keyword>
<evidence type="ECO:0000256" key="2">
    <source>
        <dbReference type="ARBA" id="ARBA00023136"/>
    </source>
</evidence>
<protein>
    <submittedName>
        <fullName evidence="4">Mce-associated membrane protein</fullName>
    </submittedName>
</protein>
<proteinExistence type="predicted"/>
<keyword evidence="2 3" id="KW-0472">Membrane</keyword>
<evidence type="ECO:0000313" key="4">
    <source>
        <dbReference type="EMBL" id="SED06826.1"/>
    </source>
</evidence>
<dbReference type="EMBL" id="FNSV01000005">
    <property type="protein sequence ID" value="SED06826.1"/>
    <property type="molecule type" value="Genomic_DNA"/>
</dbReference>
<gene>
    <name evidence="4" type="ORF">SAMN04490239_6666</name>
</gene>
<evidence type="ECO:0000256" key="3">
    <source>
        <dbReference type="SAM" id="Phobius"/>
    </source>
</evidence>
<dbReference type="AlphaFoldDB" id="A0A1H4XMH5"/>
<dbReference type="OrthoDB" id="5196392at2"/>
<dbReference type="PANTHER" id="PTHR37042:SF4">
    <property type="entry name" value="OUTER MEMBRANE PROTEIN RV1973"/>
    <property type="match status" value="1"/>
</dbReference>
<dbReference type="Proteomes" id="UP000183561">
    <property type="component" value="Unassembled WGS sequence"/>
</dbReference>
<dbReference type="PANTHER" id="PTHR37042">
    <property type="entry name" value="OUTER MEMBRANE PROTEIN RV1973"/>
    <property type="match status" value="1"/>
</dbReference>
<evidence type="ECO:0000256" key="1">
    <source>
        <dbReference type="ARBA" id="ARBA00004370"/>
    </source>
</evidence>
<keyword evidence="5" id="KW-1185">Reference proteome</keyword>
<comment type="subcellular location">
    <subcellularLocation>
        <location evidence="1">Membrane</location>
    </subcellularLocation>
</comment>
<sequence>MRNTLTRIPEAIATWSYARRRATRYLAVLLAGGLVAVAVAVAVTLQVHDHHQINSAEAQARERATQLVADVLSYDFNTIDTHFTDVLPSLGGDLRGQFDSVGKEVIIPSAKQRQVVTSATVVESSVVAASEDAVTLLFFVNQSTTSTDSAAPKLDGSRVRVGMTEQEGTWVMTEMTPV</sequence>
<organism evidence="4 5">
    <name type="scientific">Rhodococcus koreensis</name>
    <dbReference type="NCBI Taxonomy" id="99653"/>
    <lineage>
        <taxon>Bacteria</taxon>
        <taxon>Bacillati</taxon>
        <taxon>Actinomycetota</taxon>
        <taxon>Actinomycetes</taxon>
        <taxon>Mycobacteriales</taxon>
        <taxon>Nocardiaceae</taxon>
        <taxon>Rhodococcus</taxon>
    </lineage>
</organism>
<feature type="transmembrane region" description="Helical" evidence="3">
    <location>
        <begin position="25"/>
        <end position="45"/>
    </location>
</feature>
<accession>A0A1H4XMH5</accession>